<accession>A0A0A8K608</accession>
<dbReference type="Gene3D" id="1.20.1270.60">
    <property type="entry name" value="Arfaptin homology (AH) domain/BAR domain"/>
    <property type="match status" value="1"/>
</dbReference>
<dbReference type="Pfam" id="PF01973">
    <property type="entry name" value="MptE-like"/>
    <property type="match status" value="1"/>
</dbReference>
<dbReference type="EMBL" id="AP014648">
    <property type="protein sequence ID" value="BAQ18241.1"/>
    <property type="molecule type" value="Genomic_DNA"/>
</dbReference>
<dbReference type="GO" id="GO:0016758">
    <property type="term" value="F:hexosyltransferase activity"/>
    <property type="evidence" value="ECO:0007669"/>
    <property type="project" value="UniProtKB-ARBA"/>
</dbReference>
<keyword evidence="1" id="KW-0175">Coiled coil</keyword>
<feature type="coiled-coil region" evidence="1">
    <location>
        <begin position="860"/>
        <end position="887"/>
    </location>
</feature>
<evidence type="ECO:0000259" key="3">
    <source>
        <dbReference type="Pfam" id="PF00535"/>
    </source>
</evidence>
<dbReference type="InterPro" id="IPR002826">
    <property type="entry name" value="MptE-like"/>
</dbReference>
<feature type="coiled-coil region" evidence="1">
    <location>
        <begin position="783"/>
        <end position="831"/>
    </location>
</feature>
<dbReference type="STRING" id="1384459.GL4_2807"/>
<sequence length="1226" mass="138777">MWLPPQLRNFAAEAEWTLFRNRSNSHTQYDLWAKQRRNLFHRWGNLPTTSRENAALRQLKDKYRGQRIFLLGSGPSLNRLDLDKLRDEYTFGVNRIYLLYDRISWRPTFYTVNDWEVAPDNAGEIQERVDSISFIPVRFRGLFDSMQSAYYYNSRHAERPGEFFSYDLEDGAIMGGTVMTCAIQIAYYLGFDPIYLIGVDVDYKIQDTVEQSGSKRFSDGNLQFLRSTQDDDINHFDPRYFGAGKRWHNPNTENMVVGFHRCREAMEARGRQLLNATAGGKLDVIPRVDFESLFTTTAGAAIERHPTVSIIMPAYNASEHIAAAIDSVLTQTFEDWELIIVDDGSTDTTSSIIQSYTNHRIRYIRQENKGRASARNAALEVARGEFIAFLDADDLFEPNKLEIQVKLLRDRPKLGGVRGAWKRISKTGELLRVRAEQKRRVLRARSAIAGNPLLLSMSMIRRDFIDRGLRFEEGRRYAEDWVFAQELLMSMNCRVLSHPECVGLYRMTDQAIAKTTDDYARAHIDVVERVFGQAMDSELEALLANARFRVRIRMAARCLAAANLDLAHRLLTEAAKYRIGDDSERQSYISSEIIAWGQQLDIDPISIALNLDSEQLREMGLTGLPGRILSDWYQQCVNDRHIGFRDLLRARFALSRHRNIMAAAIEIDPSLKGIGGARAFIRNRKHAAKQAYARFAGATRRQLPGLFRLGQVGSRVIRLSWTRPLGILVGLLIAFSPAIAALLVEPSQQFHVLAIGQSALLFVFAIVALAHESIRMRNILAIIDGNRRRVDSVEARSNRLEEDLTSGSSRLRSLEAELGSVSGRLQEASNNISLLVGTRAEHVQHIDALLKLTEAQSNERREASKAIAKISSELKRLAKESRKLDATRSDLAFVSNRVSELNKSSTRLADAEAEISAMRAGIVAWRRADIDYKGSARKGAVRPVSIDEVFPDIGNWDTRPLYRKQEEISFAPVWSSRKKPILLNSIPKAGTYLFARLLACLGATNVDVHLFSDSYQDFRGIDLEDLVSHPVQFRVPVPFERSSVLVKGGQFAVGHVSYSAVTVEASKRFVHFFCVRDLRDLLISHMRFLMDPRRVGSAKGRWSSEHDGPELFLRYMQGPGGKLAKARILPALDWLKDPSVQLLRFEDIMGDRGEGVQSKLVETVCIGAGLKMPSDPLSLLQDKVLGVNTRTFSGHRSNHRDFWGDQVEALYQDLGLYLINRELGYQ</sequence>
<evidence type="ECO:0000259" key="4">
    <source>
        <dbReference type="Pfam" id="PF01973"/>
    </source>
</evidence>
<keyword evidence="2" id="KW-1133">Transmembrane helix</keyword>
<dbReference type="Gene3D" id="3.90.1480.10">
    <property type="entry name" value="Alpha-2,3-sialyltransferase"/>
    <property type="match status" value="1"/>
</dbReference>
<evidence type="ECO:0000313" key="6">
    <source>
        <dbReference type="Proteomes" id="UP000031643"/>
    </source>
</evidence>
<dbReference type="InterPro" id="IPR027267">
    <property type="entry name" value="AH/BAR_dom_sf"/>
</dbReference>
<dbReference type="KEGG" id="mcg:GL4_2807"/>
<feature type="transmembrane region" description="Helical" evidence="2">
    <location>
        <begin position="750"/>
        <end position="770"/>
    </location>
</feature>
<dbReference type="PANTHER" id="PTHR22916:SF3">
    <property type="entry name" value="UDP-GLCNAC:BETAGAL BETA-1,3-N-ACETYLGLUCOSAMINYLTRANSFERASE-LIKE PROTEIN 1"/>
    <property type="match status" value="1"/>
</dbReference>
<dbReference type="Pfam" id="PF00535">
    <property type="entry name" value="Glycos_transf_2"/>
    <property type="match status" value="1"/>
</dbReference>
<dbReference type="InterPro" id="IPR027417">
    <property type="entry name" value="P-loop_NTPase"/>
</dbReference>
<keyword evidence="2" id="KW-0472">Membrane</keyword>
<keyword evidence="6" id="KW-1185">Reference proteome</keyword>
<dbReference type="SUPFAM" id="SSF52540">
    <property type="entry name" value="P-loop containing nucleoside triphosphate hydrolases"/>
    <property type="match status" value="1"/>
</dbReference>
<dbReference type="SUPFAM" id="SSF53448">
    <property type="entry name" value="Nucleotide-diphospho-sugar transferases"/>
    <property type="match status" value="1"/>
</dbReference>
<protein>
    <submittedName>
        <fullName evidence="5">Uncharacterized protein</fullName>
    </submittedName>
</protein>
<dbReference type="Proteomes" id="UP000031643">
    <property type="component" value="Chromosome"/>
</dbReference>
<organism evidence="5 6">
    <name type="scientific">Methyloceanibacter caenitepidi</name>
    <dbReference type="NCBI Taxonomy" id="1384459"/>
    <lineage>
        <taxon>Bacteria</taxon>
        <taxon>Pseudomonadati</taxon>
        <taxon>Pseudomonadota</taxon>
        <taxon>Alphaproteobacteria</taxon>
        <taxon>Hyphomicrobiales</taxon>
        <taxon>Hyphomicrobiaceae</taxon>
        <taxon>Methyloceanibacter</taxon>
    </lineage>
</organism>
<proteinExistence type="predicted"/>
<evidence type="ECO:0000313" key="5">
    <source>
        <dbReference type="EMBL" id="BAQ18241.1"/>
    </source>
</evidence>
<dbReference type="InterPro" id="IPR029044">
    <property type="entry name" value="Nucleotide-diphossugar_trans"/>
</dbReference>
<gene>
    <name evidence="5" type="ORF">GL4_2807</name>
</gene>
<evidence type="ECO:0000256" key="1">
    <source>
        <dbReference type="SAM" id="Coils"/>
    </source>
</evidence>
<feature type="domain" description="Glycosyltransferase 2-like" evidence="3">
    <location>
        <begin position="309"/>
        <end position="415"/>
    </location>
</feature>
<dbReference type="CDD" id="cd00761">
    <property type="entry name" value="Glyco_tranf_GTA_type"/>
    <property type="match status" value="1"/>
</dbReference>
<dbReference type="Gene3D" id="3.90.550.10">
    <property type="entry name" value="Spore Coat Polysaccharide Biosynthesis Protein SpsA, Chain A"/>
    <property type="match status" value="1"/>
</dbReference>
<name>A0A0A8K608_9HYPH</name>
<dbReference type="AlphaFoldDB" id="A0A0A8K608"/>
<dbReference type="InterPro" id="IPR001173">
    <property type="entry name" value="Glyco_trans_2-like"/>
</dbReference>
<feature type="domain" description="6-hydroxymethylpterin diphosphokinase MptE-like" evidence="4">
    <location>
        <begin position="51"/>
        <end position="204"/>
    </location>
</feature>
<feature type="transmembrane region" description="Helical" evidence="2">
    <location>
        <begin position="725"/>
        <end position="744"/>
    </location>
</feature>
<evidence type="ECO:0000256" key="2">
    <source>
        <dbReference type="SAM" id="Phobius"/>
    </source>
</evidence>
<dbReference type="HOGENOM" id="CLU_268127_0_0_5"/>
<keyword evidence="2" id="KW-0812">Transmembrane</keyword>
<dbReference type="Gene3D" id="3.40.50.300">
    <property type="entry name" value="P-loop containing nucleotide triphosphate hydrolases"/>
    <property type="match status" value="1"/>
</dbReference>
<dbReference type="PANTHER" id="PTHR22916">
    <property type="entry name" value="GLYCOSYLTRANSFERASE"/>
    <property type="match status" value="1"/>
</dbReference>
<reference evidence="5 6" key="1">
    <citation type="submission" date="2014-09" db="EMBL/GenBank/DDBJ databases">
        <title>Genome sequencing of Methyloceanibacter caenitepidi Gela4.</title>
        <authorList>
            <person name="Takeuchi M."/>
            <person name="Susumu S."/>
            <person name="Kamagata Y."/>
            <person name="Oshima K."/>
            <person name="Hattori M."/>
            <person name="Iwasaki W."/>
        </authorList>
    </citation>
    <scope>NUCLEOTIDE SEQUENCE [LARGE SCALE GENOMIC DNA]</scope>
    <source>
        <strain evidence="5 6">Gela4</strain>
    </source>
</reference>